<dbReference type="InterPro" id="IPR000821">
    <property type="entry name" value="Ala_racemase"/>
</dbReference>
<comment type="cofactor">
    <cofactor evidence="1 4">
        <name>pyridoxal 5'-phosphate</name>
        <dbReference type="ChEBI" id="CHEBI:597326"/>
    </cofactor>
</comment>
<dbReference type="SMART" id="SM01005">
    <property type="entry name" value="Ala_racemase_C"/>
    <property type="match status" value="1"/>
</dbReference>
<dbReference type="PANTHER" id="PTHR30511:SF0">
    <property type="entry name" value="ALANINE RACEMASE, CATABOLIC-RELATED"/>
    <property type="match status" value="1"/>
</dbReference>
<reference evidence="7 8" key="1">
    <citation type="submission" date="2019-02" db="EMBL/GenBank/DDBJ databases">
        <title>Prokaryotic population dynamics and viral predation in marine succession experiment using metagenomics: the confinement effect.</title>
        <authorList>
            <person name="Haro-Moreno J.M."/>
            <person name="Rodriguez-Valera F."/>
            <person name="Lopez-Perez M."/>
        </authorList>
    </citation>
    <scope>NUCLEOTIDE SEQUENCE [LARGE SCALE GENOMIC DNA]</scope>
    <source>
        <strain evidence="7">MED-G163</strain>
    </source>
</reference>
<accession>A0A520MJ63</accession>
<feature type="domain" description="Alanine racemase C-terminal" evidence="6">
    <location>
        <begin position="226"/>
        <end position="350"/>
    </location>
</feature>
<evidence type="ECO:0000256" key="2">
    <source>
        <dbReference type="ARBA" id="ARBA00022898"/>
    </source>
</evidence>
<dbReference type="Gene3D" id="2.40.37.10">
    <property type="entry name" value="Lyase, Ornithine Decarboxylase, Chain A, domain 1"/>
    <property type="match status" value="1"/>
</dbReference>
<feature type="binding site" evidence="5">
    <location>
        <position position="295"/>
    </location>
    <ligand>
        <name>substrate</name>
    </ligand>
</feature>
<comment type="caution">
    <text evidence="7">The sequence shown here is derived from an EMBL/GenBank/DDBJ whole genome shotgun (WGS) entry which is preliminary data.</text>
</comment>
<dbReference type="InterPro" id="IPR001608">
    <property type="entry name" value="Ala_racemase_N"/>
</dbReference>
<protein>
    <submittedName>
        <fullName evidence="7">Alanine racemase</fullName>
        <ecNumber evidence="7">5.1.1.1</ecNumber>
    </submittedName>
</protein>
<dbReference type="InterPro" id="IPR009006">
    <property type="entry name" value="Ala_racemase/Decarboxylase_C"/>
</dbReference>
<dbReference type="PANTHER" id="PTHR30511">
    <property type="entry name" value="ALANINE RACEMASE"/>
    <property type="match status" value="1"/>
</dbReference>
<dbReference type="EC" id="5.1.1.1" evidence="7"/>
<feature type="modified residue" description="N6-(pyridoxal phosphate)lysine" evidence="4">
    <location>
        <position position="37"/>
    </location>
</feature>
<dbReference type="GO" id="GO:0008784">
    <property type="term" value="F:alanine racemase activity"/>
    <property type="evidence" value="ECO:0007669"/>
    <property type="project" value="UniProtKB-EC"/>
</dbReference>
<dbReference type="Pfam" id="PF01168">
    <property type="entry name" value="Ala_racemase_N"/>
    <property type="match status" value="1"/>
</dbReference>
<evidence type="ECO:0000256" key="5">
    <source>
        <dbReference type="PIRSR" id="PIRSR600821-52"/>
    </source>
</evidence>
<feature type="binding site" evidence="5">
    <location>
        <position position="130"/>
    </location>
    <ligand>
        <name>substrate</name>
    </ligand>
</feature>
<dbReference type="SUPFAM" id="SSF51419">
    <property type="entry name" value="PLP-binding barrel"/>
    <property type="match status" value="1"/>
</dbReference>
<evidence type="ECO:0000256" key="3">
    <source>
        <dbReference type="ARBA" id="ARBA00023235"/>
    </source>
</evidence>
<dbReference type="InterPro" id="IPR029066">
    <property type="entry name" value="PLP-binding_barrel"/>
</dbReference>
<dbReference type="GO" id="GO:0030170">
    <property type="term" value="F:pyridoxal phosphate binding"/>
    <property type="evidence" value="ECO:0007669"/>
    <property type="project" value="TreeGrafter"/>
</dbReference>
<dbReference type="EMBL" id="SHBI01000008">
    <property type="protein sequence ID" value="RZO21263.1"/>
    <property type="molecule type" value="Genomic_DNA"/>
</dbReference>
<dbReference type="AlphaFoldDB" id="A0A520MJ63"/>
<dbReference type="Gene3D" id="3.20.20.10">
    <property type="entry name" value="Alanine racemase"/>
    <property type="match status" value="1"/>
</dbReference>
<dbReference type="Proteomes" id="UP000315782">
    <property type="component" value="Unassembled WGS sequence"/>
</dbReference>
<keyword evidence="3 7" id="KW-0413">Isomerase</keyword>
<dbReference type="NCBIfam" id="TIGR00492">
    <property type="entry name" value="alr"/>
    <property type="match status" value="1"/>
</dbReference>
<evidence type="ECO:0000313" key="7">
    <source>
        <dbReference type="EMBL" id="RZO21263.1"/>
    </source>
</evidence>
<gene>
    <name evidence="7" type="primary">alr</name>
    <name evidence="7" type="ORF">EVA96_01980</name>
</gene>
<name>A0A520MJ63_9GAMM</name>
<evidence type="ECO:0000256" key="4">
    <source>
        <dbReference type="PIRSR" id="PIRSR600821-50"/>
    </source>
</evidence>
<dbReference type="SUPFAM" id="SSF50621">
    <property type="entry name" value="Alanine racemase C-terminal domain-like"/>
    <property type="match status" value="1"/>
</dbReference>
<organism evidence="7 8">
    <name type="scientific">SAR86 cluster bacterium</name>
    <dbReference type="NCBI Taxonomy" id="2030880"/>
    <lineage>
        <taxon>Bacteria</taxon>
        <taxon>Pseudomonadati</taxon>
        <taxon>Pseudomonadota</taxon>
        <taxon>Gammaproteobacteria</taxon>
        <taxon>SAR86 cluster</taxon>
    </lineage>
</organism>
<proteinExistence type="predicted"/>
<evidence type="ECO:0000313" key="8">
    <source>
        <dbReference type="Proteomes" id="UP000315782"/>
    </source>
</evidence>
<dbReference type="GO" id="GO:0005829">
    <property type="term" value="C:cytosol"/>
    <property type="evidence" value="ECO:0007669"/>
    <property type="project" value="TreeGrafter"/>
</dbReference>
<sequence>MSRLSTELLIEPSIVRDNILQLKSQIENKSNFMAIIKSDAYGHILPNIVRDIDDLVDGYGVVRLEEAIELRQISKKKILLMQGVYSNEDFLEACENSLDLVVHNSHQFEILKKNNYFNNLWFKINTGMNRLGFEEEEFLDIYKNYLTEKKFTLMSHLSASNVPNDRSNENQFKRFDNLSNKLHSEVLKSIANTGCIINFPDKSFDWVRVGIGIFGGYIGNSQLKTAMTLRSPIINIRDIKKGEKVGYNGRAIASKDMKIATVYMGYADGLPNNINDETIVKINNQDAKVFGKVSMDVTTVDVTNIKNCKIEDWCVFFSPKHSINNLASSNELISYDLMIRIKSRVKRSYKNLV</sequence>
<dbReference type="GO" id="GO:0006522">
    <property type="term" value="P:alanine metabolic process"/>
    <property type="evidence" value="ECO:0007669"/>
    <property type="project" value="InterPro"/>
</dbReference>
<dbReference type="PRINTS" id="PR00992">
    <property type="entry name" value="ALARACEMASE"/>
</dbReference>
<keyword evidence="2 4" id="KW-0663">Pyridoxal phosphate</keyword>
<evidence type="ECO:0000259" key="6">
    <source>
        <dbReference type="SMART" id="SM01005"/>
    </source>
</evidence>
<evidence type="ECO:0000256" key="1">
    <source>
        <dbReference type="ARBA" id="ARBA00001933"/>
    </source>
</evidence>
<dbReference type="InterPro" id="IPR011079">
    <property type="entry name" value="Ala_racemase_C"/>
</dbReference>
<dbReference type="Pfam" id="PF00842">
    <property type="entry name" value="Ala_racemase_C"/>
    <property type="match status" value="1"/>
</dbReference>